<keyword evidence="2" id="KW-1185">Reference proteome</keyword>
<comment type="caution">
    <text evidence="1">The sequence shown here is derived from an EMBL/GenBank/DDBJ whole genome shotgun (WGS) entry which is preliminary data.</text>
</comment>
<sequence length="554" mass="61995">MNRSLWPAAFLYFIMQSSRVPSPVAILTPELSSRLKESIEGVLVHLIKTDLPTRFVRDSPVFHKFRSVVEQLGNTDSKARDEALLESFYNTISLTGYESGTSGKSAKLFARYRRPLSYACPPKPGGRFCSVYSLTYREVIEVPRNDGAPAQIPITLGSSGTIRMFNDMDVEKDSWMIKLTMPNATSPIAVSYIRNYRSFLLMHALFALADITLERLDTIFGTVFLDLVRYMEEDWDTLVSSIETGDLPEYEGISHVREHLEPKLRPNTPRAAELRTIGNATAQPGWLHRIWPQLKEVVGIVSGLFAAAIPKMRHYLGPNILVRSAGFGASEGVIGWVYDPTEPNLFKATCGDIIEYLDVLRGETAASLVPAWKLETGRKYEVVMTTYDGLWRYRIGDVVEIAGFDPCDGVPVLKYVERRNAGALGGVMTTEKQLTEAILATEKTLGRFVEFTVVVDERVMPRRFGYLVEVLGAVALGQLRDELCRSNANIKRCLDQGSIGEPTIRILKPGTFSEFRKWKIDLAKTGAGQMKVPVVLSDEAAQQWLFERVMCDVS</sequence>
<reference evidence="1" key="1">
    <citation type="journal article" date="2021" name="New Phytol.">
        <title>Evolutionary innovations through gain and loss of genes in the ectomycorrhizal Boletales.</title>
        <authorList>
            <person name="Wu G."/>
            <person name="Miyauchi S."/>
            <person name="Morin E."/>
            <person name="Kuo A."/>
            <person name="Drula E."/>
            <person name="Varga T."/>
            <person name="Kohler A."/>
            <person name="Feng B."/>
            <person name="Cao Y."/>
            <person name="Lipzen A."/>
            <person name="Daum C."/>
            <person name="Hundley H."/>
            <person name="Pangilinan J."/>
            <person name="Johnson J."/>
            <person name="Barry K."/>
            <person name="LaButti K."/>
            <person name="Ng V."/>
            <person name="Ahrendt S."/>
            <person name="Min B."/>
            <person name="Choi I.G."/>
            <person name="Park H."/>
            <person name="Plett J.M."/>
            <person name="Magnuson J."/>
            <person name="Spatafora J.W."/>
            <person name="Nagy L.G."/>
            <person name="Henrissat B."/>
            <person name="Grigoriev I.V."/>
            <person name="Yang Z.L."/>
            <person name="Xu J."/>
            <person name="Martin F.M."/>
        </authorList>
    </citation>
    <scope>NUCLEOTIDE SEQUENCE</scope>
    <source>
        <strain evidence="1">KUC20120723A-06</strain>
    </source>
</reference>
<accession>A0ACB8AZ45</accession>
<evidence type="ECO:0000313" key="2">
    <source>
        <dbReference type="Proteomes" id="UP000790709"/>
    </source>
</evidence>
<proteinExistence type="predicted"/>
<protein>
    <submittedName>
        <fullName evidence="1">Uncharacterized protein</fullName>
    </submittedName>
</protein>
<evidence type="ECO:0000313" key="1">
    <source>
        <dbReference type="EMBL" id="KAH7918530.1"/>
    </source>
</evidence>
<gene>
    <name evidence="1" type="ORF">BV22DRAFT_1115413</name>
</gene>
<name>A0ACB8AZ45_9AGAM</name>
<dbReference type="Proteomes" id="UP000790709">
    <property type="component" value="Unassembled WGS sequence"/>
</dbReference>
<organism evidence="1 2">
    <name type="scientific">Leucogyrophana mollusca</name>
    <dbReference type="NCBI Taxonomy" id="85980"/>
    <lineage>
        <taxon>Eukaryota</taxon>
        <taxon>Fungi</taxon>
        <taxon>Dikarya</taxon>
        <taxon>Basidiomycota</taxon>
        <taxon>Agaricomycotina</taxon>
        <taxon>Agaricomycetes</taxon>
        <taxon>Agaricomycetidae</taxon>
        <taxon>Boletales</taxon>
        <taxon>Boletales incertae sedis</taxon>
        <taxon>Leucogyrophana</taxon>
    </lineage>
</organism>
<dbReference type="EMBL" id="MU266773">
    <property type="protein sequence ID" value="KAH7918530.1"/>
    <property type="molecule type" value="Genomic_DNA"/>
</dbReference>